<gene>
    <name evidence="17" type="primary">cop1</name>
    <name evidence="16" type="ORF">SJAG_04569</name>
</gene>
<sequence>MQMLTKFESKSSRAKGIAFHPTQPWLLTSLHNGTIQLWDYRMGTLLERFDGHDGPVRGIAFHPTQPLFVSGGDDYKVNVWNYKTKKLLFSLCGHMDYVRVCTFHHEYPWILSCSDDQTIRIWNWQSRNCIAILTGHSHYVMCAAFHPKEDLIVSASLDQTVRVWDISGLRKKHATPISLSLEDQLTQSHSSISNDLFGSTDAVVKFVLEGHDRGVNWCAFHPTLPLIISAGDDRLVKLWRMTASKAWQVDTCRGHYNNVSCCIFHPYQDLILSVSEDKTLRVWDLNRRVAVKTFRRENDRFWFITCHPKLNLFATGHDSGVMVFKLERERPAYALNINTLFYVNKEKSIVSYDLMRGTSNALDSVKELGSSWIPPRTLSYNPAEKLALVTSTADEGTYELVGLSNRNKSDTNIRDKGDNAIFVARNRFVVFKKEESVLELKDLSNKTTKVLQVDSIKPNDICYAGVGNILLFSENHVCLYDLQRAKITNSLKFRKVKYAAWSHDNSQIALLSKHYIKIVTKDLKEVTTIHETIRIKSAIWQDNNILLYTTLDHLKFALLSGDTGIIQTLESTVYLTKVKGSTVYALTRSAEPITLEIDPTEYLFKLALLKKDYEKVLQLFQTSDLIGQSIISYLQKKGYPEIALQFVEDPSTRFELALECGNMSVALDLARTIDRPEVWSRLASESLNYGNHRIAEVAYQKLRNFERLSFLYLTTGNQDKLQKMAAIAEKRGDYLSTFHNSLYTNDAEQRVRLLVQCNMKPLAYLTAKSNGLEEIANEILAETDMTEDKIKMPTLGARFTTPTVVKSTFEENWPLKSSSEATFERLLQEKMEQLIIQEPMDMVTAGESEDEFQDTEQALSDDEEAEALEQDEEQAEDGWEVEDIPLDEELVAITADDASAVNLEEVDLWKRNSPLAADHIAAGDFEGAMKALNQQVGAVNFAPLKDRFLEIFQAARVYAPMFDTLEPLTVYLRRNKESEFDRLKTLPFIARNYSSCEANELSDAYRLFKENKITEARELFIKLIHILILTVAEDKEEAENLSTLIDECRSYVVALSCELARREMKDEDAKRALELSVLFAAANMQPVHSTIALRLAINLAHKQKNFKTAAFLGKRLLEITSSESAKQAANRAILLGDRNPHDEVELDIDFNSEIYACAASLSILYPSSSQVTCPLCGAAYLPKYAGQLCCVCKVSNVGATARGRRFF</sequence>
<dbReference type="InterPro" id="IPR036322">
    <property type="entry name" value="WD40_repeat_dom_sf"/>
</dbReference>
<dbReference type="CDD" id="cd22948">
    <property type="entry name" value="Coatomer_WDAD_alpha"/>
    <property type="match status" value="1"/>
</dbReference>
<evidence type="ECO:0000256" key="5">
    <source>
        <dbReference type="ARBA" id="ARBA00022737"/>
    </source>
</evidence>
<evidence type="ECO:0000313" key="17">
    <source>
        <dbReference type="JaponicusDB" id="SJAG_04569"/>
    </source>
</evidence>
<accession>B6K763</accession>
<dbReference type="GO" id="GO:0000139">
    <property type="term" value="C:Golgi membrane"/>
    <property type="evidence" value="ECO:0007669"/>
    <property type="project" value="UniProtKB-SubCell"/>
</dbReference>
<dbReference type="STRING" id="402676.B6K763"/>
<dbReference type="PANTHER" id="PTHR19876:SF1">
    <property type="entry name" value="COATOMER SUBUNIT ALPHA"/>
    <property type="match status" value="1"/>
</dbReference>
<evidence type="ECO:0000256" key="11">
    <source>
        <dbReference type="PROSITE-ProRule" id="PRU00221"/>
    </source>
</evidence>
<keyword evidence="3 10" id="KW-0963">Cytoplasm</keyword>
<dbReference type="FunFam" id="1.25.40.470:FF:000002">
    <property type="entry name" value="Coatomer subunit alpha"/>
    <property type="match status" value="1"/>
</dbReference>
<feature type="repeat" description="WD" evidence="11">
    <location>
        <begin position="133"/>
        <end position="174"/>
    </location>
</feature>
<dbReference type="CDD" id="cd00200">
    <property type="entry name" value="WD40"/>
    <property type="match status" value="1"/>
</dbReference>
<dbReference type="InterPro" id="IPR019775">
    <property type="entry name" value="WD40_repeat_CS"/>
</dbReference>
<keyword evidence="9 10" id="KW-0472">Membrane</keyword>
<comment type="function">
    <text evidence="10">The coatomer is a cytosolic protein complex that binds to dilysine motifs and reversibly associates with Golgi non-clathrin-coated vesicles, which further mediate biosynthetic protein transport from the ER, via the Golgi up to the trans Golgi network.</text>
</comment>
<evidence type="ECO:0000256" key="2">
    <source>
        <dbReference type="ARBA" id="ARBA00022448"/>
    </source>
</evidence>
<dbReference type="PROSITE" id="PS50082">
    <property type="entry name" value="WD_REPEATS_2"/>
    <property type="match status" value="6"/>
</dbReference>
<comment type="subcellular location">
    <subcellularLocation>
        <location evidence="10">Cytoplasm</location>
    </subcellularLocation>
    <subcellularLocation>
        <location evidence="1 10">Golgi apparatus membrane</location>
        <topology evidence="1 10">Peripheral membrane protein</topology>
        <orientation evidence="1">Cytoplasmic side</orientation>
    </subcellularLocation>
</comment>
<keyword evidence="2 10" id="KW-0813">Transport</keyword>
<comment type="subunit">
    <text evidence="10">Oligomeric complex that consists of at least the alpha, beta, beta', gamma, delta, epsilon and zeta subunits.</text>
</comment>
<dbReference type="SUPFAM" id="SSF82171">
    <property type="entry name" value="DPP6 N-terminal domain-like"/>
    <property type="match status" value="1"/>
</dbReference>
<dbReference type="Pfam" id="PF06957">
    <property type="entry name" value="COPI_C"/>
    <property type="match status" value="1"/>
</dbReference>
<dbReference type="PRINTS" id="PR00320">
    <property type="entry name" value="GPROTEINBRPT"/>
</dbReference>
<dbReference type="EMBL" id="KE651168">
    <property type="protein sequence ID" value="EEB09367.1"/>
    <property type="molecule type" value="Genomic_DNA"/>
</dbReference>
<dbReference type="InterPro" id="IPR006692">
    <property type="entry name" value="Beta-prop_COPA/B_2nd"/>
</dbReference>
<dbReference type="GO" id="GO:0006890">
    <property type="term" value="P:retrograde vesicle-mediated transport, Golgi to endoplasmic reticulum"/>
    <property type="evidence" value="ECO:0000318"/>
    <property type="project" value="GO_Central"/>
</dbReference>
<evidence type="ECO:0000256" key="7">
    <source>
        <dbReference type="ARBA" id="ARBA00022927"/>
    </source>
</evidence>
<dbReference type="GO" id="GO:0008298">
    <property type="term" value="P:intracellular mRNA localization"/>
    <property type="evidence" value="ECO:0007669"/>
    <property type="project" value="EnsemblFungi"/>
</dbReference>
<dbReference type="SUPFAM" id="SSF50978">
    <property type="entry name" value="WD40 repeat-like"/>
    <property type="match status" value="1"/>
</dbReference>
<dbReference type="GO" id="GO:0006891">
    <property type="term" value="P:intra-Golgi vesicle-mediated transport"/>
    <property type="evidence" value="ECO:0000318"/>
    <property type="project" value="GO_Central"/>
</dbReference>
<dbReference type="PROSITE" id="PS00678">
    <property type="entry name" value="WD_REPEATS_1"/>
    <property type="match status" value="2"/>
</dbReference>
<dbReference type="PANTHER" id="PTHR19876">
    <property type="entry name" value="COATOMER"/>
    <property type="match status" value="1"/>
</dbReference>
<evidence type="ECO:0000256" key="10">
    <source>
        <dbReference type="PIRNR" id="PIRNR003354"/>
    </source>
</evidence>
<evidence type="ECO:0000259" key="13">
    <source>
        <dbReference type="Pfam" id="PF04053"/>
    </source>
</evidence>
<dbReference type="JaponicusDB" id="SJAG_04569">
    <property type="gene designation" value="cop1"/>
</dbReference>
<protein>
    <recommendedName>
        <fullName evidence="10">Coatomer subunit alpha</fullName>
    </recommendedName>
</protein>
<evidence type="ECO:0000256" key="3">
    <source>
        <dbReference type="ARBA" id="ARBA00022490"/>
    </source>
</evidence>
<feature type="domain" description="Coatomer alpha subunit C-terminal" evidence="14">
    <location>
        <begin position="844"/>
        <end position="1204"/>
    </location>
</feature>
<dbReference type="GO" id="GO:0043130">
    <property type="term" value="F:ubiquitin binding"/>
    <property type="evidence" value="ECO:0007669"/>
    <property type="project" value="EnsemblFungi"/>
</dbReference>
<dbReference type="RefSeq" id="XP_002175660.1">
    <property type="nucleotide sequence ID" value="XM_002175624.2"/>
</dbReference>
<dbReference type="OrthoDB" id="10261470at2759"/>
<reference evidence="16 18" key="1">
    <citation type="journal article" date="2011" name="Science">
        <title>Comparative functional genomics of the fission yeasts.</title>
        <authorList>
            <person name="Rhind N."/>
            <person name="Chen Z."/>
            <person name="Yassour M."/>
            <person name="Thompson D.A."/>
            <person name="Haas B.J."/>
            <person name="Habib N."/>
            <person name="Wapinski I."/>
            <person name="Roy S."/>
            <person name="Lin M.F."/>
            <person name="Heiman D.I."/>
            <person name="Young S.K."/>
            <person name="Furuya K."/>
            <person name="Guo Y."/>
            <person name="Pidoux A."/>
            <person name="Chen H.M."/>
            <person name="Robbertse B."/>
            <person name="Goldberg J.M."/>
            <person name="Aoki K."/>
            <person name="Bayne E.H."/>
            <person name="Berlin A.M."/>
            <person name="Desjardins C.A."/>
            <person name="Dobbs E."/>
            <person name="Dukaj L."/>
            <person name="Fan L."/>
            <person name="FitzGerald M.G."/>
            <person name="French C."/>
            <person name="Gujja S."/>
            <person name="Hansen K."/>
            <person name="Keifenheim D."/>
            <person name="Levin J.Z."/>
            <person name="Mosher R.A."/>
            <person name="Mueller C.A."/>
            <person name="Pfiffner J."/>
            <person name="Priest M."/>
            <person name="Russ C."/>
            <person name="Smialowska A."/>
            <person name="Swoboda P."/>
            <person name="Sykes S.M."/>
            <person name="Vaughn M."/>
            <person name="Vengrova S."/>
            <person name="Yoder R."/>
            <person name="Zeng Q."/>
            <person name="Allshire R."/>
            <person name="Baulcombe D."/>
            <person name="Birren B.W."/>
            <person name="Brown W."/>
            <person name="Ekwall K."/>
            <person name="Kellis M."/>
            <person name="Leatherwood J."/>
            <person name="Levin H."/>
            <person name="Margalit H."/>
            <person name="Martienssen R."/>
            <person name="Nieduszynski C.A."/>
            <person name="Spatafora J.W."/>
            <person name="Friedman N."/>
            <person name="Dalgaard J.Z."/>
            <person name="Baumann P."/>
            <person name="Niki H."/>
            <person name="Regev A."/>
            <person name="Nusbaum C."/>
        </authorList>
    </citation>
    <scope>NUCLEOTIDE SEQUENCE [LARGE SCALE GENOMIC DNA]</scope>
    <source>
        <strain evidence="18">yFS275 / FY16936</strain>
    </source>
</reference>
<evidence type="ECO:0000256" key="12">
    <source>
        <dbReference type="SAM" id="MobiDB-lite"/>
    </source>
</evidence>
<dbReference type="Pfam" id="PF04053">
    <property type="entry name" value="B-prop_COPA_B_2nd"/>
    <property type="match status" value="1"/>
</dbReference>
<dbReference type="InterPro" id="IPR010714">
    <property type="entry name" value="Coatomer_asu_C"/>
</dbReference>
<keyword evidence="5" id="KW-0677">Repeat</keyword>
<evidence type="ECO:0000256" key="6">
    <source>
        <dbReference type="ARBA" id="ARBA00022892"/>
    </source>
</evidence>
<dbReference type="Pfam" id="PF23953">
    <property type="entry name" value="TPR_COPA_B"/>
    <property type="match status" value="1"/>
</dbReference>
<dbReference type="PROSITE" id="PS50294">
    <property type="entry name" value="WD_REPEATS_REGION"/>
    <property type="match status" value="5"/>
</dbReference>
<evidence type="ECO:0000256" key="9">
    <source>
        <dbReference type="ARBA" id="ARBA00023136"/>
    </source>
</evidence>
<feature type="repeat" description="WD" evidence="11">
    <location>
        <begin position="252"/>
        <end position="293"/>
    </location>
</feature>
<dbReference type="InterPro" id="IPR015943">
    <property type="entry name" value="WD40/YVTN_repeat-like_dom_sf"/>
</dbReference>
<dbReference type="GO" id="GO:0030126">
    <property type="term" value="C:COPI vesicle coat"/>
    <property type="evidence" value="ECO:0000318"/>
    <property type="project" value="GO_Central"/>
</dbReference>
<evidence type="ECO:0000313" key="16">
    <source>
        <dbReference type="EMBL" id="EEB09367.1"/>
    </source>
</evidence>
<feature type="domain" description="COPA/B second beta-propeller" evidence="13">
    <location>
        <begin position="347"/>
        <end position="586"/>
    </location>
</feature>
<dbReference type="InterPro" id="IPR001680">
    <property type="entry name" value="WD40_rpt"/>
</dbReference>
<dbReference type="HOGENOM" id="CLU_007565_1_0_1"/>
<dbReference type="SMART" id="SM00320">
    <property type="entry name" value="WD40"/>
    <property type="match status" value="7"/>
</dbReference>
<dbReference type="FunFam" id="2.130.10.10:FF:000010">
    <property type="entry name" value="Coatomer subunit alpha"/>
    <property type="match status" value="1"/>
</dbReference>
<dbReference type="InterPro" id="IPR050844">
    <property type="entry name" value="Coatomer_complex_subunit"/>
</dbReference>
<name>B6K763_SCHJY</name>
<proteinExistence type="predicted"/>
<evidence type="ECO:0000256" key="1">
    <source>
        <dbReference type="ARBA" id="ARBA00004255"/>
    </source>
</evidence>
<keyword evidence="18" id="KW-1185">Reference proteome</keyword>
<feature type="repeat" description="WD" evidence="11">
    <location>
        <begin position="7"/>
        <end position="48"/>
    </location>
</feature>
<dbReference type="Gene3D" id="2.130.10.10">
    <property type="entry name" value="YVTN repeat-like/Quinoprotein amine dehydrogenase"/>
    <property type="match status" value="1"/>
</dbReference>
<evidence type="ECO:0000256" key="8">
    <source>
        <dbReference type="ARBA" id="ARBA00023034"/>
    </source>
</evidence>
<dbReference type="Gene3D" id="1.25.40.470">
    <property type="match status" value="1"/>
</dbReference>
<dbReference type="PIRSF" id="PIRSF003354">
    <property type="entry name" value="Coatomer_alpha_subunit"/>
    <property type="match status" value="1"/>
</dbReference>
<feature type="repeat" description="WD" evidence="11">
    <location>
        <begin position="49"/>
        <end position="90"/>
    </location>
</feature>
<keyword evidence="6 10" id="KW-0931">ER-Golgi transport</keyword>
<organism evidence="16 18">
    <name type="scientific">Schizosaccharomyces japonicus (strain yFS275 / FY16936)</name>
    <name type="common">Fission yeast</name>
    <dbReference type="NCBI Taxonomy" id="402676"/>
    <lineage>
        <taxon>Eukaryota</taxon>
        <taxon>Fungi</taxon>
        <taxon>Dikarya</taxon>
        <taxon>Ascomycota</taxon>
        <taxon>Taphrinomycotina</taxon>
        <taxon>Schizosaccharomycetes</taxon>
        <taxon>Schizosaccharomycetales</taxon>
        <taxon>Schizosaccharomycetaceae</taxon>
        <taxon>Schizosaccharomyces</taxon>
    </lineage>
</organism>
<evidence type="ECO:0000313" key="18">
    <source>
        <dbReference type="Proteomes" id="UP000001744"/>
    </source>
</evidence>
<dbReference type="GO" id="GO:0005198">
    <property type="term" value="F:structural molecule activity"/>
    <property type="evidence" value="ECO:0007669"/>
    <property type="project" value="InterPro"/>
</dbReference>
<dbReference type="InterPro" id="IPR056176">
    <property type="entry name" value="TPR_COPA_B"/>
</dbReference>
<dbReference type="Pfam" id="PF00400">
    <property type="entry name" value="WD40"/>
    <property type="match status" value="6"/>
</dbReference>
<dbReference type="InterPro" id="IPR020472">
    <property type="entry name" value="WD40_PAC1"/>
</dbReference>
<feature type="region of interest" description="Disordered" evidence="12">
    <location>
        <begin position="848"/>
        <end position="878"/>
    </location>
</feature>
<feature type="repeat" description="WD" evidence="11">
    <location>
        <begin position="208"/>
        <end position="249"/>
    </location>
</feature>
<dbReference type="eggNOG" id="KOG0292">
    <property type="taxonomic scope" value="Eukaryota"/>
</dbReference>
<dbReference type="GO" id="GO:0006886">
    <property type="term" value="P:intracellular protein transport"/>
    <property type="evidence" value="ECO:0000318"/>
    <property type="project" value="GO_Central"/>
</dbReference>
<dbReference type="InterPro" id="IPR047312">
    <property type="entry name" value="Coatomer_alpha_WD-assoc_reg"/>
</dbReference>
<dbReference type="InterPro" id="IPR016391">
    <property type="entry name" value="Coatomer_asu"/>
</dbReference>
<evidence type="ECO:0000259" key="14">
    <source>
        <dbReference type="Pfam" id="PF06957"/>
    </source>
</evidence>
<dbReference type="OMA" id="EMTYQKQ"/>
<dbReference type="GO" id="GO:0006888">
    <property type="term" value="P:endoplasmic reticulum to Golgi vesicle-mediated transport"/>
    <property type="evidence" value="ECO:0000318"/>
    <property type="project" value="GO_Central"/>
</dbReference>
<feature type="repeat" description="WD" evidence="11">
    <location>
        <begin position="91"/>
        <end position="132"/>
    </location>
</feature>
<dbReference type="AlphaFoldDB" id="B6K763"/>
<keyword evidence="7 10" id="KW-0653">Protein transport</keyword>
<dbReference type="GeneID" id="7051923"/>
<evidence type="ECO:0000256" key="4">
    <source>
        <dbReference type="ARBA" id="ARBA00022574"/>
    </source>
</evidence>
<feature type="domain" description="COPA/B TPR" evidence="15">
    <location>
        <begin position="605"/>
        <end position="774"/>
    </location>
</feature>
<evidence type="ECO:0000259" key="15">
    <source>
        <dbReference type="Pfam" id="PF23953"/>
    </source>
</evidence>
<keyword evidence="4 11" id="KW-0853">WD repeat</keyword>
<dbReference type="Proteomes" id="UP000001744">
    <property type="component" value="Unassembled WGS sequence"/>
</dbReference>
<dbReference type="VEuPathDB" id="FungiDB:SJAG_04569"/>
<keyword evidence="8 10" id="KW-0333">Golgi apparatus</keyword>